<comment type="caution">
    <text evidence="2">The sequence shown here is derived from an EMBL/GenBank/DDBJ whole genome shotgun (WGS) entry which is preliminary data.</text>
</comment>
<feature type="transmembrane region" description="Helical" evidence="1">
    <location>
        <begin position="31"/>
        <end position="50"/>
    </location>
</feature>
<dbReference type="EMBL" id="LXQA010797347">
    <property type="protein sequence ID" value="MCI71495.1"/>
    <property type="molecule type" value="Genomic_DNA"/>
</dbReference>
<evidence type="ECO:0000313" key="2">
    <source>
        <dbReference type="EMBL" id="MCI71495.1"/>
    </source>
</evidence>
<evidence type="ECO:0000313" key="3">
    <source>
        <dbReference type="Proteomes" id="UP000265520"/>
    </source>
</evidence>
<name>A0A392UIC1_9FABA</name>
<protein>
    <submittedName>
        <fullName evidence="2">Uncharacterized protein</fullName>
    </submittedName>
</protein>
<sequence>FVLGRSTAVGSAVVVVFAYLHLRCSASGVRIWFRVIAALASSPVVIVSVSDLAVAALFHTAALCLGGYVCGLFCGVSVCV</sequence>
<keyword evidence="1" id="KW-0812">Transmembrane</keyword>
<dbReference type="Proteomes" id="UP000265520">
    <property type="component" value="Unassembled WGS sequence"/>
</dbReference>
<dbReference type="AlphaFoldDB" id="A0A392UIC1"/>
<organism evidence="2 3">
    <name type="scientific">Trifolium medium</name>
    <dbReference type="NCBI Taxonomy" id="97028"/>
    <lineage>
        <taxon>Eukaryota</taxon>
        <taxon>Viridiplantae</taxon>
        <taxon>Streptophyta</taxon>
        <taxon>Embryophyta</taxon>
        <taxon>Tracheophyta</taxon>
        <taxon>Spermatophyta</taxon>
        <taxon>Magnoliopsida</taxon>
        <taxon>eudicotyledons</taxon>
        <taxon>Gunneridae</taxon>
        <taxon>Pentapetalae</taxon>
        <taxon>rosids</taxon>
        <taxon>fabids</taxon>
        <taxon>Fabales</taxon>
        <taxon>Fabaceae</taxon>
        <taxon>Papilionoideae</taxon>
        <taxon>50 kb inversion clade</taxon>
        <taxon>NPAAA clade</taxon>
        <taxon>Hologalegina</taxon>
        <taxon>IRL clade</taxon>
        <taxon>Trifolieae</taxon>
        <taxon>Trifolium</taxon>
    </lineage>
</organism>
<feature type="transmembrane region" description="Helical" evidence="1">
    <location>
        <begin position="56"/>
        <end position="79"/>
    </location>
</feature>
<accession>A0A392UIC1</accession>
<feature type="non-terminal residue" evidence="2">
    <location>
        <position position="1"/>
    </location>
</feature>
<proteinExistence type="predicted"/>
<evidence type="ECO:0000256" key="1">
    <source>
        <dbReference type="SAM" id="Phobius"/>
    </source>
</evidence>
<keyword evidence="1" id="KW-0472">Membrane</keyword>
<keyword evidence="3" id="KW-1185">Reference proteome</keyword>
<feature type="non-terminal residue" evidence="2">
    <location>
        <position position="80"/>
    </location>
</feature>
<feature type="transmembrane region" description="Helical" evidence="1">
    <location>
        <begin position="6"/>
        <end position="22"/>
    </location>
</feature>
<reference evidence="2 3" key="1">
    <citation type="journal article" date="2018" name="Front. Plant Sci.">
        <title>Red Clover (Trifolium pratense) and Zigzag Clover (T. medium) - A Picture of Genomic Similarities and Differences.</title>
        <authorList>
            <person name="Dluhosova J."/>
            <person name="Istvanek J."/>
            <person name="Nedelnik J."/>
            <person name="Repkova J."/>
        </authorList>
    </citation>
    <scope>NUCLEOTIDE SEQUENCE [LARGE SCALE GENOMIC DNA]</scope>
    <source>
        <strain evidence="3">cv. 10/8</strain>
        <tissue evidence="2">Leaf</tissue>
    </source>
</reference>
<keyword evidence="1" id="KW-1133">Transmembrane helix</keyword>